<dbReference type="InterPro" id="IPR011044">
    <property type="entry name" value="Quino_amine_DH_bsu"/>
</dbReference>
<comment type="caution">
    <text evidence="1">The sequence shown here is derived from an EMBL/GenBank/DDBJ whole genome shotgun (WGS) entry which is preliminary data.</text>
</comment>
<dbReference type="PROSITE" id="PS51257">
    <property type="entry name" value="PROKAR_LIPOPROTEIN"/>
    <property type="match status" value="1"/>
</dbReference>
<dbReference type="EMBL" id="JAIRBC010000012">
    <property type="protein sequence ID" value="MCG2461024.1"/>
    <property type="molecule type" value="Genomic_DNA"/>
</dbReference>
<evidence type="ECO:0008006" key="3">
    <source>
        <dbReference type="Google" id="ProtNLM"/>
    </source>
</evidence>
<organism evidence="1 2">
    <name type="scientific">Cerina litoralis</name>
    <dbReference type="NCBI Taxonomy" id="2874477"/>
    <lineage>
        <taxon>Bacteria</taxon>
        <taxon>Pseudomonadati</taxon>
        <taxon>Bacteroidota</taxon>
        <taxon>Flavobacteriia</taxon>
        <taxon>Flavobacteriales</taxon>
        <taxon>Flavobacteriaceae</taxon>
        <taxon>Cerina</taxon>
    </lineage>
</organism>
<evidence type="ECO:0000313" key="2">
    <source>
        <dbReference type="Proteomes" id="UP001200642"/>
    </source>
</evidence>
<dbReference type="SUPFAM" id="SSF50969">
    <property type="entry name" value="YVTN repeat-like/Quinoprotein amine dehydrogenase"/>
    <property type="match status" value="1"/>
</dbReference>
<proteinExistence type="predicted"/>
<dbReference type="Proteomes" id="UP001200642">
    <property type="component" value="Unassembled WGS sequence"/>
</dbReference>
<sequence length="376" mass="41955">MQTYRIFIVLFACTLLGCSKSGRDQGTEVETGPGVEVDYTVILAHNGQWSGSLLNANMEHVFINDDAGPFKTTPETQIVYREGSTFSLFQKKSECEGEITSYDFGAEQEKTTAVFDDLGSCKIYPKALAHSPSQFFMAYGLWNGVSLKIDYFIRIIDRKTNEVKDVSLDKEPLQLVFSNNRLFALCLDAKVTGIHSLIVVDAKEGKQIHEINLGLEAQKIAKNYDGNILVSFASMHLIIDSSILKSISEVRYGAGKEAKFGAWDNGAFFDDKLYYLRPGDLSGSTPQIPAVYDFSVNVATFYYYENFLTSEQLQFEYNIGDTSMVSYDAKNNLILIGYRRAGNSELGGLLRIKLAPEPKLIDHIDLEGVPYAIFVN</sequence>
<reference evidence="1" key="1">
    <citation type="submission" date="2023-02" db="EMBL/GenBank/DDBJ databases">
        <title>Genome of Flavobacteriaceae gen. nov. sp. strain F89.</title>
        <authorList>
            <person name="Wang Y."/>
        </authorList>
    </citation>
    <scope>NUCLEOTIDE SEQUENCE</scope>
    <source>
        <strain evidence="1">F89</strain>
    </source>
</reference>
<evidence type="ECO:0000313" key="1">
    <source>
        <dbReference type="EMBL" id="MCG2461024.1"/>
    </source>
</evidence>
<keyword evidence="2" id="KW-1185">Reference proteome</keyword>
<dbReference type="RefSeq" id="WP_317902172.1">
    <property type="nucleotide sequence ID" value="NZ_JAIRBC010000012.1"/>
</dbReference>
<name>A0AAE3JPQ4_9FLAO</name>
<accession>A0AAE3JPQ4</accession>
<protein>
    <recommendedName>
        <fullName evidence="3">Lipoprotein</fullName>
    </recommendedName>
</protein>
<gene>
    <name evidence="1" type="ORF">K8352_09720</name>
</gene>
<dbReference type="AlphaFoldDB" id="A0AAE3JPQ4"/>